<dbReference type="EMBL" id="BDGG01000002">
    <property type="protein sequence ID" value="GAU92271.1"/>
    <property type="molecule type" value="Genomic_DNA"/>
</dbReference>
<dbReference type="AlphaFoldDB" id="A0A1D1US57"/>
<protein>
    <submittedName>
        <fullName evidence="1">Uncharacterized protein</fullName>
    </submittedName>
</protein>
<reference evidence="1 2" key="1">
    <citation type="journal article" date="2016" name="Nat. Commun.">
        <title>Extremotolerant tardigrade genome and improved radiotolerance of human cultured cells by tardigrade-unique protein.</title>
        <authorList>
            <person name="Hashimoto T."/>
            <person name="Horikawa D.D."/>
            <person name="Saito Y."/>
            <person name="Kuwahara H."/>
            <person name="Kozuka-Hata H."/>
            <person name="Shin-I T."/>
            <person name="Minakuchi Y."/>
            <person name="Ohishi K."/>
            <person name="Motoyama A."/>
            <person name="Aizu T."/>
            <person name="Enomoto A."/>
            <person name="Kondo K."/>
            <person name="Tanaka S."/>
            <person name="Hara Y."/>
            <person name="Koshikawa S."/>
            <person name="Sagara H."/>
            <person name="Miura T."/>
            <person name="Yokobori S."/>
            <person name="Miyagawa K."/>
            <person name="Suzuki Y."/>
            <person name="Kubo T."/>
            <person name="Oyama M."/>
            <person name="Kohara Y."/>
            <person name="Fujiyama A."/>
            <person name="Arakawa K."/>
            <person name="Katayama T."/>
            <person name="Toyoda A."/>
            <person name="Kunieda T."/>
        </authorList>
    </citation>
    <scope>NUCLEOTIDE SEQUENCE [LARGE SCALE GENOMIC DNA]</scope>
    <source>
        <strain evidence="1 2">YOKOZUNA-1</strain>
    </source>
</reference>
<name>A0A1D1US57_RAMVA</name>
<organism evidence="1 2">
    <name type="scientific">Ramazzottius varieornatus</name>
    <name type="common">Water bear</name>
    <name type="synonym">Tardigrade</name>
    <dbReference type="NCBI Taxonomy" id="947166"/>
    <lineage>
        <taxon>Eukaryota</taxon>
        <taxon>Metazoa</taxon>
        <taxon>Ecdysozoa</taxon>
        <taxon>Tardigrada</taxon>
        <taxon>Eutardigrada</taxon>
        <taxon>Parachela</taxon>
        <taxon>Hypsibioidea</taxon>
        <taxon>Ramazzottiidae</taxon>
        <taxon>Ramazzottius</taxon>
    </lineage>
</organism>
<accession>A0A1D1US57</accession>
<sequence length="62" mass="7264">MRRLRVKESVTEFAVISCYRFRDYNPAKRGIQYFDTWLSLGHVMAQLPAQSAAARIRLMENT</sequence>
<comment type="caution">
    <text evidence="1">The sequence shown here is derived from an EMBL/GenBank/DDBJ whole genome shotgun (WGS) entry which is preliminary data.</text>
</comment>
<proteinExistence type="predicted"/>
<gene>
    <name evidence="1" type="primary">RvY_04372-1</name>
    <name evidence="1" type="synonym">RvY_04372.1</name>
    <name evidence="1" type="ORF">RvY_04372</name>
</gene>
<evidence type="ECO:0000313" key="2">
    <source>
        <dbReference type="Proteomes" id="UP000186922"/>
    </source>
</evidence>
<dbReference type="Proteomes" id="UP000186922">
    <property type="component" value="Unassembled WGS sequence"/>
</dbReference>
<keyword evidence="2" id="KW-1185">Reference proteome</keyword>
<evidence type="ECO:0000313" key="1">
    <source>
        <dbReference type="EMBL" id="GAU92271.1"/>
    </source>
</evidence>